<sequence>MLGEKIQKNRTEVILIRYCRTIFLLAYSHKQNKAHPYTSSSTLYDAYLRAQRC</sequence>
<dbReference type="EnsemblMetazoa" id="AQUA014250-RA">
    <property type="protein sequence ID" value="AQUA014250-PA"/>
    <property type="gene ID" value="AQUA014250"/>
</dbReference>
<evidence type="ECO:0000313" key="1">
    <source>
        <dbReference type="EnsemblMetazoa" id="AQUA014250-PA"/>
    </source>
</evidence>
<accession>A0A182XQW5</accession>
<evidence type="ECO:0000313" key="2">
    <source>
        <dbReference type="Proteomes" id="UP000076407"/>
    </source>
</evidence>
<protein>
    <submittedName>
        <fullName evidence="1">Uncharacterized protein</fullName>
    </submittedName>
</protein>
<keyword evidence="2" id="KW-1185">Reference proteome</keyword>
<dbReference type="VEuPathDB" id="VectorBase:AQUA014250"/>
<reference evidence="1" key="1">
    <citation type="submission" date="2020-05" db="UniProtKB">
        <authorList>
            <consortium name="EnsemblMetazoa"/>
        </authorList>
    </citation>
    <scope>IDENTIFICATION</scope>
    <source>
        <strain evidence="1">SANGQUA</strain>
    </source>
</reference>
<name>A0A182XQW5_ANOQN</name>
<dbReference type="AlphaFoldDB" id="A0A182XQW5"/>
<proteinExistence type="predicted"/>
<organism evidence="1 2">
    <name type="scientific">Anopheles quadriannulatus</name>
    <name type="common">Mosquito</name>
    <dbReference type="NCBI Taxonomy" id="34691"/>
    <lineage>
        <taxon>Eukaryota</taxon>
        <taxon>Metazoa</taxon>
        <taxon>Ecdysozoa</taxon>
        <taxon>Arthropoda</taxon>
        <taxon>Hexapoda</taxon>
        <taxon>Insecta</taxon>
        <taxon>Pterygota</taxon>
        <taxon>Neoptera</taxon>
        <taxon>Endopterygota</taxon>
        <taxon>Diptera</taxon>
        <taxon>Nematocera</taxon>
        <taxon>Culicoidea</taxon>
        <taxon>Culicidae</taxon>
        <taxon>Anophelinae</taxon>
        <taxon>Anopheles</taxon>
    </lineage>
</organism>
<dbReference type="Proteomes" id="UP000076407">
    <property type="component" value="Unassembled WGS sequence"/>
</dbReference>